<reference evidence="1 2" key="1">
    <citation type="submission" date="2019-08" db="EMBL/GenBank/DDBJ databases">
        <title>Whole genome of Aphis craccivora.</title>
        <authorList>
            <person name="Voronova N.V."/>
            <person name="Shulinski R.S."/>
            <person name="Bandarenka Y.V."/>
            <person name="Zhorov D.G."/>
            <person name="Warner D."/>
        </authorList>
    </citation>
    <scope>NUCLEOTIDE SEQUENCE [LARGE SCALE GENOMIC DNA]</scope>
    <source>
        <strain evidence="1">180601</strain>
        <tissue evidence="1">Whole Body</tissue>
    </source>
</reference>
<gene>
    <name evidence="1" type="ORF">FWK35_00019841</name>
</gene>
<dbReference type="Proteomes" id="UP000478052">
    <property type="component" value="Unassembled WGS sequence"/>
</dbReference>
<evidence type="ECO:0000313" key="1">
    <source>
        <dbReference type="EMBL" id="KAF0750506.1"/>
    </source>
</evidence>
<dbReference type="OrthoDB" id="6618499at2759"/>
<protein>
    <submittedName>
        <fullName evidence="1">Uncharacterized protein</fullName>
    </submittedName>
</protein>
<name>A0A6G0Y7I2_APHCR</name>
<accession>A0A6G0Y7I2</accession>
<keyword evidence="2" id="KW-1185">Reference proteome</keyword>
<dbReference type="AlphaFoldDB" id="A0A6G0Y7I2"/>
<proteinExistence type="predicted"/>
<comment type="caution">
    <text evidence="1">The sequence shown here is derived from an EMBL/GenBank/DDBJ whole genome shotgun (WGS) entry which is preliminary data.</text>
</comment>
<organism evidence="1 2">
    <name type="scientific">Aphis craccivora</name>
    <name type="common">Cowpea aphid</name>
    <dbReference type="NCBI Taxonomy" id="307492"/>
    <lineage>
        <taxon>Eukaryota</taxon>
        <taxon>Metazoa</taxon>
        <taxon>Ecdysozoa</taxon>
        <taxon>Arthropoda</taxon>
        <taxon>Hexapoda</taxon>
        <taxon>Insecta</taxon>
        <taxon>Pterygota</taxon>
        <taxon>Neoptera</taxon>
        <taxon>Paraneoptera</taxon>
        <taxon>Hemiptera</taxon>
        <taxon>Sternorrhyncha</taxon>
        <taxon>Aphidomorpha</taxon>
        <taxon>Aphidoidea</taxon>
        <taxon>Aphididae</taxon>
        <taxon>Aphidini</taxon>
        <taxon>Aphis</taxon>
        <taxon>Aphis</taxon>
    </lineage>
</organism>
<dbReference type="EMBL" id="VUJU01005698">
    <property type="protein sequence ID" value="KAF0750506.1"/>
    <property type="molecule type" value="Genomic_DNA"/>
</dbReference>
<evidence type="ECO:0000313" key="2">
    <source>
        <dbReference type="Proteomes" id="UP000478052"/>
    </source>
</evidence>
<sequence length="103" mass="12232">MTKFQCRELAKKFFLVCRVYHLPPDEVEDGFTQLISVSPTLDLLFSDYVLETYVSSKDEPRTTNCAESFYRHFNQQLYTLYYMTKLKISSGEIDQIKWEILII</sequence>